<dbReference type="PANTHER" id="PTHR46889:SF4">
    <property type="entry name" value="TRANSPOSASE INSO FOR INSERTION SEQUENCE ELEMENT IS911B-RELATED"/>
    <property type="match status" value="1"/>
</dbReference>
<dbReference type="InterPro" id="IPR001584">
    <property type="entry name" value="Integrase_cat-core"/>
</dbReference>
<dbReference type="SUPFAM" id="SSF53098">
    <property type="entry name" value="Ribonuclease H-like"/>
    <property type="match status" value="1"/>
</dbReference>
<dbReference type="PROSITE" id="PS50994">
    <property type="entry name" value="INTEGRASE"/>
    <property type="match status" value="1"/>
</dbReference>
<evidence type="ECO:0000259" key="2">
    <source>
        <dbReference type="PROSITE" id="PS50994"/>
    </source>
</evidence>
<dbReference type="PANTHER" id="PTHR46889">
    <property type="entry name" value="TRANSPOSASE INSF FOR INSERTION SEQUENCE IS3B-RELATED"/>
    <property type="match status" value="1"/>
</dbReference>
<dbReference type="InterPro" id="IPR048020">
    <property type="entry name" value="Transpos_IS3"/>
</dbReference>
<name>A0A940PV79_9MICO</name>
<dbReference type="Proteomes" id="UP000675163">
    <property type="component" value="Unassembled WGS sequence"/>
</dbReference>
<dbReference type="InterPro" id="IPR025948">
    <property type="entry name" value="HTH-like_dom"/>
</dbReference>
<dbReference type="InterPro" id="IPR036397">
    <property type="entry name" value="RNaseH_sf"/>
</dbReference>
<comment type="caution">
    <text evidence="3">The sequence shown here is derived from an EMBL/GenBank/DDBJ whole genome shotgun (WGS) entry which is preliminary data.</text>
</comment>
<keyword evidence="4" id="KW-1185">Reference proteome</keyword>
<dbReference type="GO" id="GO:0015074">
    <property type="term" value="P:DNA integration"/>
    <property type="evidence" value="ECO:0007669"/>
    <property type="project" value="InterPro"/>
</dbReference>
<dbReference type="GO" id="GO:0003676">
    <property type="term" value="F:nucleic acid binding"/>
    <property type="evidence" value="ECO:0007669"/>
    <property type="project" value="InterPro"/>
</dbReference>
<feature type="domain" description="Integrase catalytic" evidence="2">
    <location>
        <begin position="76"/>
        <end position="238"/>
    </location>
</feature>
<evidence type="ECO:0000256" key="1">
    <source>
        <dbReference type="ARBA" id="ARBA00002286"/>
    </source>
</evidence>
<proteinExistence type="predicted"/>
<reference evidence="3" key="1">
    <citation type="submission" date="2021-02" db="EMBL/GenBank/DDBJ databases">
        <title>Sequencing the genomes of 1000 actinobacteria strains.</title>
        <authorList>
            <person name="Klenk H.-P."/>
        </authorList>
    </citation>
    <scope>NUCLEOTIDE SEQUENCE</scope>
    <source>
        <strain evidence="3">DSM 22850</strain>
    </source>
</reference>
<dbReference type="Pfam" id="PF13276">
    <property type="entry name" value="HTH_21"/>
    <property type="match status" value="1"/>
</dbReference>
<evidence type="ECO:0000313" key="3">
    <source>
        <dbReference type="EMBL" id="MBP1327448.1"/>
    </source>
</evidence>
<accession>A0A940PV79</accession>
<evidence type="ECO:0000313" key="4">
    <source>
        <dbReference type="Proteomes" id="UP000675163"/>
    </source>
</evidence>
<protein>
    <submittedName>
        <fullName evidence="3">Transposase</fullName>
    </submittedName>
</protein>
<dbReference type="AlphaFoldDB" id="A0A940PV79"/>
<dbReference type="EMBL" id="JAFIDA010000001">
    <property type="protein sequence ID" value="MBP1327448.1"/>
    <property type="molecule type" value="Genomic_DNA"/>
</dbReference>
<dbReference type="InterPro" id="IPR012337">
    <property type="entry name" value="RNaseH-like_sf"/>
</dbReference>
<sequence>MKATIKKIFTAQKARYGHRRIYVELRKQGWPVAKKTVLKLMRGLGLKCKTRSRKRFSSYRGEVGKIAPNLLERNFQATSPNEKWVTDVTEFKVGEAKLYLSPIMDLYDRSIIAFSTSRHPTVEFAVSSLQDAIRQFPGDSSLLVHSGQGFQYQHARWQHCLATVGAQQSMSRKGNCLDNAVMENFFGHLKEEMFHHDKFDSIEQLEAEVHEYITWYNTARVSLTLEGMSPMEYRAHALAA</sequence>
<dbReference type="InterPro" id="IPR050900">
    <property type="entry name" value="Transposase_IS3/IS150/IS904"/>
</dbReference>
<dbReference type="Pfam" id="PF13333">
    <property type="entry name" value="rve_2"/>
    <property type="match status" value="1"/>
</dbReference>
<dbReference type="Gene3D" id="3.30.420.10">
    <property type="entry name" value="Ribonuclease H-like superfamily/Ribonuclease H"/>
    <property type="match status" value="1"/>
</dbReference>
<dbReference type="Pfam" id="PF00665">
    <property type="entry name" value="rve"/>
    <property type="match status" value="1"/>
</dbReference>
<gene>
    <name evidence="3" type="ORF">JOF28_002680</name>
</gene>
<dbReference type="NCBIfam" id="NF033516">
    <property type="entry name" value="transpos_IS3"/>
    <property type="match status" value="1"/>
</dbReference>
<comment type="function">
    <text evidence="1">Involved in the transposition of the insertion sequence.</text>
</comment>
<organism evidence="3 4">
    <name type="scientific">Leucobacter exalbidus</name>
    <dbReference type="NCBI Taxonomy" id="662960"/>
    <lineage>
        <taxon>Bacteria</taxon>
        <taxon>Bacillati</taxon>
        <taxon>Actinomycetota</taxon>
        <taxon>Actinomycetes</taxon>
        <taxon>Micrococcales</taxon>
        <taxon>Microbacteriaceae</taxon>
        <taxon>Leucobacter</taxon>
    </lineage>
</organism>